<sequence length="85" mass="10342">MNKKLVLYIFKENRKLKREIKELKKLINEKCNFKELLTVKEACDYYGVSVKTFYRYRDMGLKTIQKGRNTKVFVKKIDIEKFLNK</sequence>
<organism evidence="2 3">
    <name type="scientific">Chryseobacterium taihuense</name>
    <dbReference type="NCBI Taxonomy" id="1141221"/>
    <lineage>
        <taxon>Bacteria</taxon>
        <taxon>Pseudomonadati</taxon>
        <taxon>Bacteroidota</taxon>
        <taxon>Flavobacteriia</taxon>
        <taxon>Flavobacteriales</taxon>
        <taxon>Weeksellaceae</taxon>
        <taxon>Chryseobacterium group</taxon>
        <taxon>Chryseobacterium</taxon>
    </lineage>
</organism>
<evidence type="ECO:0000313" key="2">
    <source>
        <dbReference type="EMBL" id="VFB02179.1"/>
    </source>
</evidence>
<dbReference type="InterPro" id="IPR009061">
    <property type="entry name" value="DNA-bd_dom_put_sf"/>
</dbReference>
<dbReference type="RefSeq" id="WP_130913080.1">
    <property type="nucleotide sequence ID" value="NZ_LR215974.1"/>
</dbReference>
<dbReference type="InterPro" id="IPR041657">
    <property type="entry name" value="HTH_17"/>
</dbReference>
<name>A0A4U8WJB2_9FLAO</name>
<dbReference type="AlphaFoldDB" id="A0A4U8WJB2"/>
<feature type="domain" description="Helix-turn-helix" evidence="1">
    <location>
        <begin position="36"/>
        <end position="85"/>
    </location>
</feature>
<dbReference type="Pfam" id="PF12728">
    <property type="entry name" value="HTH_17"/>
    <property type="match status" value="1"/>
</dbReference>
<gene>
    <name evidence="2" type="ORF">NCTC12078_00153</name>
</gene>
<reference evidence="2 3" key="1">
    <citation type="submission" date="2019-02" db="EMBL/GenBank/DDBJ databases">
        <authorList>
            <consortium name="Pathogen Informatics"/>
        </authorList>
    </citation>
    <scope>NUCLEOTIDE SEQUENCE [LARGE SCALE GENOMIC DNA]</scope>
    <source>
        <strain evidence="2 3">3012STDY6944375</strain>
    </source>
</reference>
<dbReference type="SUPFAM" id="SSF46955">
    <property type="entry name" value="Putative DNA-binding domain"/>
    <property type="match status" value="1"/>
</dbReference>
<dbReference type="Proteomes" id="UP000290013">
    <property type="component" value="Chromosome"/>
</dbReference>
<proteinExistence type="predicted"/>
<accession>A0A4U8WJB2</accession>
<protein>
    <submittedName>
        <fullName evidence="2">Helix-turn-helix domain</fullName>
    </submittedName>
</protein>
<evidence type="ECO:0000259" key="1">
    <source>
        <dbReference type="Pfam" id="PF12728"/>
    </source>
</evidence>
<evidence type="ECO:0000313" key="3">
    <source>
        <dbReference type="Proteomes" id="UP000290013"/>
    </source>
</evidence>
<dbReference type="KEGG" id="ctai:NCTC12078_00153"/>
<dbReference type="EMBL" id="LR215974">
    <property type="protein sequence ID" value="VFB02179.1"/>
    <property type="molecule type" value="Genomic_DNA"/>
</dbReference>